<feature type="transmembrane region" description="Helical" evidence="1">
    <location>
        <begin position="17"/>
        <end position="36"/>
    </location>
</feature>
<dbReference type="EMBL" id="JAOQNS010000002">
    <property type="protein sequence ID" value="MCW2306448.1"/>
    <property type="molecule type" value="Genomic_DNA"/>
</dbReference>
<keyword evidence="1" id="KW-1133">Transmembrane helix</keyword>
<dbReference type="RefSeq" id="WP_264600115.1">
    <property type="nucleotide sequence ID" value="NZ_JAOQNS010000002.1"/>
</dbReference>
<evidence type="ECO:0000313" key="2">
    <source>
        <dbReference type="EMBL" id="MCW2306448.1"/>
    </source>
</evidence>
<name>A0ABT3H7R9_9HYPH</name>
<keyword evidence="1" id="KW-0812">Transmembrane</keyword>
<proteinExistence type="predicted"/>
<keyword evidence="3" id="KW-1185">Reference proteome</keyword>
<reference evidence="3" key="1">
    <citation type="submission" date="2023-07" db="EMBL/GenBank/DDBJ databases">
        <title>Genome sequencing of Purple Non-Sulfur Bacteria from various extreme environments.</title>
        <authorList>
            <person name="Mayer M."/>
        </authorList>
    </citation>
    <scope>NUCLEOTIDE SEQUENCE [LARGE SCALE GENOMIC DNA]</scope>
    <source>
        <strain evidence="3">DSM 17935</strain>
    </source>
</reference>
<evidence type="ECO:0000313" key="3">
    <source>
        <dbReference type="Proteomes" id="UP001209755"/>
    </source>
</evidence>
<comment type="caution">
    <text evidence="2">The sequence shown here is derived from an EMBL/GenBank/DDBJ whole genome shotgun (WGS) entry which is preliminary data.</text>
</comment>
<organism evidence="2 3">
    <name type="scientific">Rhodobium gokarnense</name>
    <dbReference type="NCBI Taxonomy" id="364296"/>
    <lineage>
        <taxon>Bacteria</taxon>
        <taxon>Pseudomonadati</taxon>
        <taxon>Pseudomonadota</taxon>
        <taxon>Alphaproteobacteria</taxon>
        <taxon>Hyphomicrobiales</taxon>
        <taxon>Rhodobiaceae</taxon>
        <taxon>Rhodobium</taxon>
    </lineage>
</organism>
<evidence type="ECO:0000256" key="1">
    <source>
        <dbReference type="SAM" id="Phobius"/>
    </source>
</evidence>
<gene>
    <name evidence="2" type="ORF">M2319_000767</name>
</gene>
<accession>A0ABT3H7R9</accession>
<sequence>MPADPIAAEWYYHVPNYLLAILMYMTLGRLVLSFFFAADATNVLWRSFVTVTEPAVRIFAAVTPRAAPLPVILVFTAIWLLLMRFAYLTLLLQAGYRPTLA</sequence>
<feature type="transmembrane region" description="Helical" evidence="1">
    <location>
        <begin position="69"/>
        <end position="92"/>
    </location>
</feature>
<dbReference type="Proteomes" id="UP001209755">
    <property type="component" value="Unassembled WGS sequence"/>
</dbReference>
<keyword evidence="1" id="KW-0472">Membrane</keyword>
<protein>
    <submittedName>
        <fullName evidence="2">Uncharacterized protein YggT (Ycf19 family)</fullName>
    </submittedName>
</protein>